<dbReference type="EMBL" id="JAABOE010000041">
    <property type="protein sequence ID" value="KAF3178312.1"/>
    <property type="molecule type" value="Genomic_DNA"/>
</dbReference>
<gene>
    <name evidence="2" type="ORF">TWF788_007491</name>
</gene>
<evidence type="ECO:0000256" key="1">
    <source>
        <dbReference type="SAM" id="MobiDB-lite"/>
    </source>
</evidence>
<feature type="compositionally biased region" description="Polar residues" evidence="1">
    <location>
        <begin position="105"/>
        <end position="116"/>
    </location>
</feature>
<protein>
    <recommendedName>
        <fullName evidence="4">Myb-like domain-containing protein</fullName>
    </recommendedName>
</protein>
<dbReference type="Proteomes" id="UP000479691">
    <property type="component" value="Unassembled WGS sequence"/>
</dbReference>
<feature type="region of interest" description="Disordered" evidence="1">
    <location>
        <begin position="1"/>
        <end position="116"/>
    </location>
</feature>
<evidence type="ECO:0000313" key="3">
    <source>
        <dbReference type="Proteomes" id="UP000479691"/>
    </source>
</evidence>
<reference evidence="2 3" key="1">
    <citation type="submission" date="2019-06" db="EMBL/GenBank/DDBJ databases">
        <authorList>
            <person name="Palmer J.M."/>
        </authorList>
    </citation>
    <scope>NUCLEOTIDE SEQUENCE [LARGE SCALE GENOMIC DNA]</scope>
    <source>
        <strain evidence="2 3">TWF788</strain>
    </source>
</reference>
<feature type="region of interest" description="Disordered" evidence="1">
    <location>
        <begin position="219"/>
        <end position="240"/>
    </location>
</feature>
<comment type="caution">
    <text evidence="2">The sequence shown here is derived from an EMBL/GenBank/DDBJ whole genome shotgun (WGS) entry which is preliminary data.</text>
</comment>
<sequence length="240" mass="26970">MDTISYLPSPPLSDTTIYMNEDQDQDQENAFEKNTITTTPSDTQKEPTTELKPDPAATPSKKRGRPKATDKVPSQKKQKPDTKEKKQKRQENNNTTSKPKRGRQPGSTASETSFTQEQDAYIRELYTSAEKFSNKDIHTKFEEKFSTGKSSNVIRFRWYKLKEGAIVLSPKEEAALKKAIETIEINKAQAVLNEYGNSGDFTKLSQGFVIKKMKEWAAGGGTTTTQAKEETGDGEDEEEK</sequence>
<dbReference type="AlphaFoldDB" id="A0A7C8U093"/>
<organism evidence="2 3">
    <name type="scientific">Orbilia oligospora</name>
    <name type="common">Nematode-trapping fungus</name>
    <name type="synonym">Arthrobotrys oligospora</name>
    <dbReference type="NCBI Taxonomy" id="2813651"/>
    <lineage>
        <taxon>Eukaryota</taxon>
        <taxon>Fungi</taxon>
        <taxon>Dikarya</taxon>
        <taxon>Ascomycota</taxon>
        <taxon>Pezizomycotina</taxon>
        <taxon>Orbiliomycetes</taxon>
        <taxon>Orbiliales</taxon>
        <taxon>Orbiliaceae</taxon>
        <taxon>Orbilia</taxon>
    </lineage>
</organism>
<evidence type="ECO:0000313" key="2">
    <source>
        <dbReference type="EMBL" id="KAF3178312.1"/>
    </source>
</evidence>
<feature type="compositionally biased region" description="Basic and acidic residues" evidence="1">
    <location>
        <begin position="43"/>
        <end position="53"/>
    </location>
</feature>
<feature type="compositionally biased region" description="Polar residues" evidence="1">
    <location>
        <begin position="32"/>
        <end position="42"/>
    </location>
</feature>
<name>A0A7C8U093_ORBOL</name>
<evidence type="ECO:0008006" key="4">
    <source>
        <dbReference type="Google" id="ProtNLM"/>
    </source>
</evidence>
<proteinExistence type="predicted"/>
<accession>A0A7C8U093</accession>